<dbReference type="PROSITE" id="PS00217">
    <property type="entry name" value="SUGAR_TRANSPORT_2"/>
    <property type="match status" value="1"/>
</dbReference>
<dbReference type="PANTHER" id="PTHR43528:SF3">
    <property type="entry name" value="CITRATE-PROTON SYMPORTER"/>
    <property type="match status" value="1"/>
</dbReference>
<feature type="transmembrane region" description="Helical" evidence="9">
    <location>
        <begin position="186"/>
        <end position="204"/>
    </location>
</feature>
<dbReference type="GO" id="GO:0015293">
    <property type="term" value="F:symporter activity"/>
    <property type="evidence" value="ECO:0007669"/>
    <property type="project" value="UniProtKB-KW"/>
</dbReference>
<feature type="transmembrane region" description="Helical" evidence="9">
    <location>
        <begin position="298"/>
        <end position="317"/>
    </location>
</feature>
<feature type="transmembrane region" description="Helical" evidence="9">
    <location>
        <begin position="157"/>
        <end position="180"/>
    </location>
</feature>
<feature type="transmembrane region" description="Helical" evidence="9">
    <location>
        <begin position="109"/>
        <end position="129"/>
    </location>
</feature>
<gene>
    <name evidence="11" type="ORF">NDR86_24675</name>
</gene>
<evidence type="ECO:0000256" key="1">
    <source>
        <dbReference type="ARBA" id="ARBA00004651"/>
    </source>
</evidence>
<comment type="caution">
    <text evidence="11">The sequence shown here is derived from an EMBL/GenBank/DDBJ whole genome shotgun (WGS) entry which is preliminary data.</text>
</comment>
<reference evidence="11" key="1">
    <citation type="submission" date="2022-06" db="EMBL/GenBank/DDBJ databases">
        <title>Novel species in genus nocardia.</title>
        <authorList>
            <person name="Li F."/>
        </authorList>
    </citation>
    <scope>NUCLEOTIDE SEQUENCE</scope>
    <source>
        <strain evidence="11">CDC141</strain>
    </source>
</reference>
<comment type="similarity">
    <text evidence="2">Belongs to the major facilitator superfamily. Metabolite:H+ Symporter (MHS) family (TC 2.A.1.6) family.</text>
</comment>
<dbReference type="SUPFAM" id="SSF103473">
    <property type="entry name" value="MFS general substrate transporter"/>
    <property type="match status" value="1"/>
</dbReference>
<evidence type="ECO:0000256" key="4">
    <source>
        <dbReference type="ARBA" id="ARBA00022475"/>
    </source>
</evidence>
<feature type="transmembrane region" description="Helical" evidence="9">
    <location>
        <begin position="357"/>
        <end position="375"/>
    </location>
</feature>
<sequence>MNTVISPSVRPARRIAAIAAGAALEAYEWSLYGLTVVYFAPQYFGNDLARSVLYGFGVFAVGFVIRPIGALVLGRVADRRGRRPALMLSLALAGVATLGMAITPGHATIGAAAPILLLLWRLLLGFSFGGEQAVAQAYLYETAPPGRRIAGTSVYSIFYGLGTIAANLFVAGLAAGFGAAALRDGLWRIPFLVAAAGSVIFLLARRALPETRPGPTEPVTWRREWRALLGPGLAVAGLTAGTLSSYYLWITAPTSYAITVLKMPDAQVLWAGVVAQLAYMAAAPLFGTLAQRFGALRWMAGAAIVLAIATLPMQLLLNSATLSTYWILIVVSAVCVVTLAAILPGATAMLAPARHRVTVMALPYSITSAVFGGTTPALKQQFAAHPALFSGYIIALLLLTAVTALLAQRLLPTA</sequence>
<protein>
    <submittedName>
        <fullName evidence="11">MFS transporter</fullName>
    </submittedName>
</protein>
<evidence type="ECO:0000256" key="2">
    <source>
        <dbReference type="ARBA" id="ARBA00008240"/>
    </source>
</evidence>
<keyword evidence="4" id="KW-1003">Cell membrane</keyword>
<evidence type="ECO:0000256" key="9">
    <source>
        <dbReference type="SAM" id="Phobius"/>
    </source>
</evidence>
<evidence type="ECO:0000256" key="8">
    <source>
        <dbReference type="ARBA" id="ARBA00023136"/>
    </source>
</evidence>
<dbReference type="InterPro" id="IPR036259">
    <property type="entry name" value="MFS_trans_sf"/>
</dbReference>
<keyword evidence="8 9" id="KW-0472">Membrane</keyword>
<evidence type="ECO:0000313" key="11">
    <source>
        <dbReference type="EMBL" id="MCM6776688.1"/>
    </source>
</evidence>
<keyword evidence="5 9" id="KW-0812">Transmembrane</keyword>
<dbReference type="InterPro" id="IPR005829">
    <property type="entry name" value="Sugar_transporter_CS"/>
</dbReference>
<dbReference type="Pfam" id="PF07690">
    <property type="entry name" value="MFS_1"/>
    <property type="match status" value="1"/>
</dbReference>
<feature type="transmembrane region" description="Helical" evidence="9">
    <location>
        <begin position="268"/>
        <end position="286"/>
    </location>
</feature>
<proteinExistence type="inferred from homology"/>
<evidence type="ECO:0000256" key="6">
    <source>
        <dbReference type="ARBA" id="ARBA00022847"/>
    </source>
</evidence>
<feature type="transmembrane region" description="Helical" evidence="9">
    <location>
        <begin position="85"/>
        <end position="103"/>
    </location>
</feature>
<dbReference type="Gene3D" id="1.20.1250.20">
    <property type="entry name" value="MFS general substrate transporter like domains"/>
    <property type="match status" value="2"/>
</dbReference>
<feature type="transmembrane region" description="Helical" evidence="9">
    <location>
        <begin position="15"/>
        <end position="40"/>
    </location>
</feature>
<dbReference type="RefSeq" id="WP_251914995.1">
    <property type="nucleotide sequence ID" value="NZ_JAMRXG010000011.1"/>
</dbReference>
<keyword evidence="12" id="KW-1185">Reference proteome</keyword>
<dbReference type="PANTHER" id="PTHR43528">
    <property type="entry name" value="ALPHA-KETOGLUTARATE PERMEASE"/>
    <property type="match status" value="1"/>
</dbReference>
<evidence type="ECO:0000256" key="7">
    <source>
        <dbReference type="ARBA" id="ARBA00022989"/>
    </source>
</evidence>
<keyword evidence="7 9" id="KW-1133">Transmembrane helix</keyword>
<dbReference type="Proteomes" id="UP001139157">
    <property type="component" value="Unassembled WGS sequence"/>
</dbReference>
<dbReference type="PROSITE" id="PS50850">
    <property type="entry name" value="MFS"/>
    <property type="match status" value="1"/>
</dbReference>
<feature type="domain" description="Major facilitator superfamily (MFS) profile" evidence="10">
    <location>
        <begin position="14"/>
        <end position="414"/>
    </location>
</feature>
<dbReference type="GO" id="GO:0005886">
    <property type="term" value="C:plasma membrane"/>
    <property type="evidence" value="ECO:0007669"/>
    <property type="project" value="UniProtKB-SubCell"/>
</dbReference>
<name>A0A9X2ECG5_9NOCA</name>
<dbReference type="InterPro" id="IPR020846">
    <property type="entry name" value="MFS_dom"/>
</dbReference>
<feature type="transmembrane region" description="Helical" evidence="9">
    <location>
        <begin position="387"/>
        <end position="407"/>
    </location>
</feature>
<evidence type="ECO:0000256" key="5">
    <source>
        <dbReference type="ARBA" id="ARBA00022692"/>
    </source>
</evidence>
<feature type="transmembrane region" description="Helical" evidence="9">
    <location>
        <begin position="52"/>
        <end position="73"/>
    </location>
</feature>
<dbReference type="InterPro" id="IPR051084">
    <property type="entry name" value="H+-coupled_symporters"/>
</dbReference>
<accession>A0A9X2ECG5</accession>
<evidence type="ECO:0000256" key="3">
    <source>
        <dbReference type="ARBA" id="ARBA00022448"/>
    </source>
</evidence>
<organism evidence="11 12">
    <name type="scientific">Nocardia pulmonis</name>
    <dbReference type="NCBI Taxonomy" id="2951408"/>
    <lineage>
        <taxon>Bacteria</taxon>
        <taxon>Bacillati</taxon>
        <taxon>Actinomycetota</taxon>
        <taxon>Actinomycetes</taxon>
        <taxon>Mycobacteriales</taxon>
        <taxon>Nocardiaceae</taxon>
        <taxon>Nocardia</taxon>
    </lineage>
</organism>
<keyword evidence="6" id="KW-0769">Symport</keyword>
<keyword evidence="3" id="KW-0813">Transport</keyword>
<dbReference type="EMBL" id="JAMRXG010000011">
    <property type="protein sequence ID" value="MCM6776688.1"/>
    <property type="molecule type" value="Genomic_DNA"/>
</dbReference>
<dbReference type="AlphaFoldDB" id="A0A9X2ECG5"/>
<evidence type="ECO:0000313" key="12">
    <source>
        <dbReference type="Proteomes" id="UP001139157"/>
    </source>
</evidence>
<comment type="subcellular location">
    <subcellularLocation>
        <location evidence="1">Cell membrane</location>
        <topology evidence="1">Multi-pass membrane protein</topology>
    </subcellularLocation>
</comment>
<feature type="transmembrane region" description="Helical" evidence="9">
    <location>
        <begin position="323"/>
        <end position="345"/>
    </location>
</feature>
<feature type="transmembrane region" description="Helical" evidence="9">
    <location>
        <begin position="225"/>
        <end position="248"/>
    </location>
</feature>
<evidence type="ECO:0000259" key="10">
    <source>
        <dbReference type="PROSITE" id="PS50850"/>
    </source>
</evidence>
<dbReference type="InterPro" id="IPR011701">
    <property type="entry name" value="MFS"/>
</dbReference>